<evidence type="ECO:0000256" key="5">
    <source>
        <dbReference type="ARBA" id="ARBA00023136"/>
    </source>
</evidence>
<evidence type="ECO:0000313" key="8">
    <source>
        <dbReference type="Proteomes" id="UP000288587"/>
    </source>
</evidence>
<gene>
    <name evidence="7" type="ORF">EOD73_08415</name>
</gene>
<feature type="transmembrane region" description="Helical" evidence="6">
    <location>
        <begin position="73"/>
        <end position="91"/>
    </location>
</feature>
<comment type="subcellular location">
    <subcellularLocation>
        <location evidence="1">Cell membrane</location>
        <topology evidence="1">Multi-pass membrane protein</topology>
    </subcellularLocation>
</comment>
<dbReference type="Proteomes" id="UP000288587">
    <property type="component" value="Unassembled WGS sequence"/>
</dbReference>
<evidence type="ECO:0000313" key="7">
    <source>
        <dbReference type="EMBL" id="RVT86058.1"/>
    </source>
</evidence>
<keyword evidence="3 6" id="KW-0812">Transmembrane</keyword>
<dbReference type="RefSeq" id="WP_127682556.1">
    <property type="nucleotide sequence ID" value="NZ_SACM01000002.1"/>
</dbReference>
<dbReference type="Pfam" id="PF01810">
    <property type="entry name" value="LysE"/>
    <property type="match status" value="1"/>
</dbReference>
<evidence type="ECO:0000256" key="3">
    <source>
        <dbReference type="ARBA" id="ARBA00022692"/>
    </source>
</evidence>
<dbReference type="OrthoDB" id="9812084at2"/>
<comment type="caution">
    <text evidence="7">The sequence shown here is derived from an EMBL/GenBank/DDBJ whole genome shotgun (WGS) entry which is preliminary data.</text>
</comment>
<dbReference type="GO" id="GO:0033228">
    <property type="term" value="P:cysteine export across plasma membrane"/>
    <property type="evidence" value="ECO:0007669"/>
    <property type="project" value="TreeGrafter"/>
</dbReference>
<feature type="transmembrane region" description="Helical" evidence="6">
    <location>
        <begin position="179"/>
        <end position="196"/>
    </location>
</feature>
<name>A0A437LLC9_9BURK</name>
<dbReference type="GO" id="GO:0005886">
    <property type="term" value="C:plasma membrane"/>
    <property type="evidence" value="ECO:0007669"/>
    <property type="project" value="UniProtKB-SubCell"/>
</dbReference>
<protein>
    <submittedName>
        <fullName evidence="7">LysE family translocator</fullName>
    </submittedName>
</protein>
<evidence type="ECO:0000256" key="6">
    <source>
        <dbReference type="SAM" id="Phobius"/>
    </source>
</evidence>
<sequence>MTPELLLAFALFAVVSSITPGPNNLMLLASGVNFGFRATVPHILGIGTGFAALLLAVGWGLAALFVRWPVAHAVLQWVGAAYLLWLAWRLARAGAPAEGPARAGGPLGFWGAAAFQWVNPKAWIMGVTAFTTYVQTPSTGTVVAMAALFALLNLPCLSVWALLGSRLRGWMAVGRRQRAFNALMGALLVLSLWPMLRQT</sequence>
<dbReference type="PANTHER" id="PTHR30086">
    <property type="entry name" value="ARGININE EXPORTER PROTEIN ARGO"/>
    <property type="match status" value="1"/>
</dbReference>
<organism evidence="7 8">
    <name type="scientific">Inhella crocodyli</name>
    <dbReference type="NCBI Taxonomy" id="2499851"/>
    <lineage>
        <taxon>Bacteria</taxon>
        <taxon>Pseudomonadati</taxon>
        <taxon>Pseudomonadota</taxon>
        <taxon>Betaproteobacteria</taxon>
        <taxon>Burkholderiales</taxon>
        <taxon>Sphaerotilaceae</taxon>
        <taxon>Inhella</taxon>
    </lineage>
</organism>
<dbReference type="InterPro" id="IPR001123">
    <property type="entry name" value="LeuE-type"/>
</dbReference>
<dbReference type="EMBL" id="SACM01000002">
    <property type="protein sequence ID" value="RVT86058.1"/>
    <property type="molecule type" value="Genomic_DNA"/>
</dbReference>
<feature type="transmembrane region" description="Helical" evidence="6">
    <location>
        <begin position="41"/>
        <end position="66"/>
    </location>
</feature>
<evidence type="ECO:0000256" key="4">
    <source>
        <dbReference type="ARBA" id="ARBA00022989"/>
    </source>
</evidence>
<accession>A0A437LLC9</accession>
<dbReference type="AlphaFoldDB" id="A0A437LLC9"/>
<dbReference type="GO" id="GO:0015171">
    <property type="term" value="F:amino acid transmembrane transporter activity"/>
    <property type="evidence" value="ECO:0007669"/>
    <property type="project" value="TreeGrafter"/>
</dbReference>
<evidence type="ECO:0000256" key="1">
    <source>
        <dbReference type="ARBA" id="ARBA00004651"/>
    </source>
</evidence>
<keyword evidence="8" id="KW-1185">Reference proteome</keyword>
<keyword evidence="4 6" id="KW-1133">Transmembrane helix</keyword>
<dbReference type="PANTHER" id="PTHR30086:SF20">
    <property type="entry name" value="ARGININE EXPORTER PROTEIN ARGO-RELATED"/>
    <property type="match status" value="1"/>
</dbReference>
<feature type="transmembrane region" description="Helical" evidence="6">
    <location>
        <begin position="142"/>
        <end position="167"/>
    </location>
</feature>
<keyword evidence="2" id="KW-1003">Cell membrane</keyword>
<evidence type="ECO:0000256" key="2">
    <source>
        <dbReference type="ARBA" id="ARBA00022475"/>
    </source>
</evidence>
<proteinExistence type="predicted"/>
<keyword evidence="5 6" id="KW-0472">Membrane</keyword>
<reference evidence="7 8" key="1">
    <citation type="submission" date="2019-01" db="EMBL/GenBank/DDBJ databases">
        <authorList>
            <person name="Chen W.-M."/>
        </authorList>
    </citation>
    <scope>NUCLEOTIDE SEQUENCE [LARGE SCALE GENOMIC DNA]</scope>
    <source>
        <strain evidence="7 8">CCP-18</strain>
    </source>
</reference>